<evidence type="ECO:0000313" key="2">
    <source>
        <dbReference type="EMBL" id="MBF0934321.1"/>
    </source>
</evidence>
<keyword evidence="1" id="KW-1133">Transmembrane helix</keyword>
<feature type="transmembrane region" description="Helical" evidence="1">
    <location>
        <begin position="54"/>
        <end position="77"/>
    </location>
</feature>
<dbReference type="EMBL" id="JABZFV010000013">
    <property type="protein sequence ID" value="MBF0934321.1"/>
    <property type="molecule type" value="Genomic_DNA"/>
</dbReference>
<reference evidence="2" key="1">
    <citation type="submission" date="2020-04" db="EMBL/GenBank/DDBJ databases">
        <title>Deep metagenomics examines the oral microbiome during advanced dental caries in children, revealing novel taxa and co-occurrences with host molecules.</title>
        <authorList>
            <person name="Baker J.L."/>
            <person name="Morton J.T."/>
            <person name="Dinis M."/>
            <person name="Alvarez R."/>
            <person name="Tran N.C."/>
            <person name="Knight R."/>
            <person name="Edlund A."/>
        </authorList>
    </citation>
    <scope>NUCLEOTIDE SEQUENCE</scope>
    <source>
        <strain evidence="2">JCVI_23_bin.16</strain>
    </source>
</reference>
<keyword evidence="1" id="KW-0472">Membrane</keyword>
<dbReference type="AlphaFoldDB" id="A0A929MRE5"/>
<dbReference type="PANTHER" id="PTHR37309">
    <property type="entry name" value="SLR0284 PROTEIN"/>
    <property type="match status" value="1"/>
</dbReference>
<feature type="transmembrane region" description="Helical" evidence="1">
    <location>
        <begin position="83"/>
        <end position="105"/>
    </location>
</feature>
<feature type="transmembrane region" description="Helical" evidence="1">
    <location>
        <begin position="25"/>
        <end position="47"/>
    </location>
</feature>
<evidence type="ECO:0000313" key="3">
    <source>
        <dbReference type="Proteomes" id="UP000757900"/>
    </source>
</evidence>
<protein>
    <submittedName>
        <fullName evidence="2">Phage holin family protein</fullName>
    </submittedName>
</protein>
<gene>
    <name evidence="2" type="ORF">HXK00_01600</name>
</gene>
<keyword evidence="1" id="KW-0812">Transmembrane</keyword>
<proteinExistence type="predicted"/>
<dbReference type="InterPro" id="IPR007165">
    <property type="entry name" value="Phage_holin_4_2"/>
</dbReference>
<comment type="caution">
    <text evidence="2">The sequence shown here is derived from an EMBL/GenBank/DDBJ whole genome shotgun (WGS) entry which is preliminary data.</text>
</comment>
<accession>A0A929MRE5</accession>
<sequence>MRRILLNTLLFMGLAHVMPGVHVTGFGGALISAFVFALLSVTVKPVLEFFAWPLNFLSLGLVNWLIAGFILLLASWLPGGLTISSIWSAMLVAVALSLGQSLVGLDSPYHD</sequence>
<organism evidence="2 3">
    <name type="scientific">Abiotrophia defectiva</name>
    <name type="common">Streptococcus defectivus</name>
    <dbReference type="NCBI Taxonomy" id="46125"/>
    <lineage>
        <taxon>Bacteria</taxon>
        <taxon>Bacillati</taxon>
        <taxon>Bacillota</taxon>
        <taxon>Bacilli</taxon>
        <taxon>Lactobacillales</taxon>
        <taxon>Aerococcaceae</taxon>
        <taxon>Abiotrophia</taxon>
    </lineage>
</organism>
<dbReference type="PANTHER" id="PTHR37309:SF1">
    <property type="entry name" value="SLR0284 PROTEIN"/>
    <property type="match status" value="1"/>
</dbReference>
<evidence type="ECO:0000256" key="1">
    <source>
        <dbReference type="SAM" id="Phobius"/>
    </source>
</evidence>
<dbReference type="Pfam" id="PF04020">
    <property type="entry name" value="Phage_holin_4_2"/>
    <property type="match status" value="1"/>
</dbReference>
<dbReference type="RefSeq" id="WP_268442507.1">
    <property type="nucleotide sequence ID" value="NZ_CALGLG010000010.1"/>
</dbReference>
<dbReference type="Proteomes" id="UP000757900">
    <property type="component" value="Unassembled WGS sequence"/>
</dbReference>
<name>A0A929MRE5_ABIDE</name>